<dbReference type="AlphaFoldDB" id="A0A564ZBA1"/>
<dbReference type="EMBL" id="CABIJS010000707">
    <property type="protein sequence ID" value="VUZ56649.1"/>
    <property type="molecule type" value="Genomic_DNA"/>
</dbReference>
<evidence type="ECO:0000313" key="3">
    <source>
        <dbReference type="Proteomes" id="UP000321570"/>
    </source>
</evidence>
<accession>A0A564ZBA1</accession>
<keyword evidence="3" id="KW-1185">Reference proteome</keyword>
<reference evidence="2 3" key="1">
    <citation type="submission" date="2019-07" db="EMBL/GenBank/DDBJ databases">
        <authorList>
            <person name="Jastrzebski P J."/>
            <person name="Paukszto L."/>
            <person name="Jastrzebski P J."/>
        </authorList>
    </citation>
    <scope>NUCLEOTIDE SEQUENCE [LARGE SCALE GENOMIC DNA]</scope>
    <source>
        <strain evidence="2 3">WMS-il1</strain>
    </source>
</reference>
<feature type="region of interest" description="Disordered" evidence="1">
    <location>
        <begin position="1"/>
        <end position="30"/>
    </location>
</feature>
<dbReference type="Proteomes" id="UP000321570">
    <property type="component" value="Unassembled WGS sequence"/>
</dbReference>
<protein>
    <submittedName>
        <fullName evidence="2">Uncharacterized protein</fullName>
    </submittedName>
</protein>
<organism evidence="2 3">
    <name type="scientific">Hymenolepis diminuta</name>
    <name type="common">Rat tapeworm</name>
    <dbReference type="NCBI Taxonomy" id="6216"/>
    <lineage>
        <taxon>Eukaryota</taxon>
        <taxon>Metazoa</taxon>
        <taxon>Spiralia</taxon>
        <taxon>Lophotrochozoa</taxon>
        <taxon>Platyhelminthes</taxon>
        <taxon>Cestoda</taxon>
        <taxon>Eucestoda</taxon>
        <taxon>Cyclophyllidea</taxon>
        <taxon>Hymenolepididae</taxon>
        <taxon>Hymenolepis</taxon>
    </lineage>
</organism>
<evidence type="ECO:0000313" key="2">
    <source>
        <dbReference type="EMBL" id="VUZ56649.1"/>
    </source>
</evidence>
<proteinExistence type="predicted"/>
<evidence type="ECO:0000256" key="1">
    <source>
        <dbReference type="SAM" id="MobiDB-lite"/>
    </source>
</evidence>
<sequence>MRVLTRSVGYKQSFMRHTHTHTPENLSSSNASSIAQSLPLAVSKIPSTLSRILSCTINYKYLL</sequence>
<gene>
    <name evidence="2" type="ORF">WMSIL1_LOCUS14210</name>
</gene>
<name>A0A564ZBA1_HYMDI</name>